<feature type="transmembrane region" description="Helical" evidence="1">
    <location>
        <begin position="138"/>
        <end position="156"/>
    </location>
</feature>
<feature type="transmembrane region" description="Helical" evidence="1">
    <location>
        <begin position="114"/>
        <end position="132"/>
    </location>
</feature>
<evidence type="ECO:0000313" key="2">
    <source>
        <dbReference type="EMBL" id="MCL6272246.1"/>
    </source>
</evidence>
<feature type="non-terminal residue" evidence="2">
    <location>
        <position position="178"/>
    </location>
</feature>
<gene>
    <name evidence="2" type="ORF">M3P05_20200</name>
</gene>
<keyword evidence="1" id="KW-1133">Transmembrane helix</keyword>
<dbReference type="PROSITE" id="PS51257">
    <property type="entry name" value="PROKAR_LIPOPROTEIN"/>
    <property type="match status" value="1"/>
</dbReference>
<keyword evidence="3" id="KW-1185">Reference proteome</keyword>
<dbReference type="RefSeq" id="WP_249701935.1">
    <property type="nucleotide sequence ID" value="NZ_JAMFLX010000065.1"/>
</dbReference>
<accession>A0ABT0PMM8</accession>
<reference evidence="2 3" key="1">
    <citation type="submission" date="2022-05" db="EMBL/GenBank/DDBJ databases">
        <authorList>
            <person name="Park J.-S."/>
        </authorList>
    </citation>
    <scope>NUCLEOTIDE SEQUENCE [LARGE SCALE GENOMIC DNA]</scope>
    <source>
        <strain evidence="2 3">2012CJ34-2</strain>
    </source>
</reference>
<dbReference type="Proteomes" id="UP001203338">
    <property type="component" value="Unassembled WGS sequence"/>
</dbReference>
<sequence length="178" mass="20407">MTKRVLISLLISLLITAAIYVAAVFISCDPVLKKEIYCSSISKFGEFYAKNIRGHLFAGFLALGGFLLSLKTFIIVNMKENVYDNEQYRENWKKQRKHDNSLELYGPLKELSDLLYYAIIASFIAAILQMTLGLYKHWITALICSWSAIFSVILIIDSLKIIKRNLDSWFDAIKQPNK</sequence>
<dbReference type="EMBL" id="JAMFLX010000065">
    <property type="protein sequence ID" value="MCL6272246.1"/>
    <property type="molecule type" value="Genomic_DNA"/>
</dbReference>
<protein>
    <submittedName>
        <fullName evidence="2">Uncharacterized protein</fullName>
    </submittedName>
</protein>
<name>A0ABT0PMM8_9GAMM</name>
<evidence type="ECO:0000256" key="1">
    <source>
        <dbReference type="SAM" id="Phobius"/>
    </source>
</evidence>
<proteinExistence type="predicted"/>
<organism evidence="2 3">
    <name type="scientific">Parendozoicomonas callyspongiae</name>
    <dbReference type="NCBI Taxonomy" id="2942213"/>
    <lineage>
        <taxon>Bacteria</taxon>
        <taxon>Pseudomonadati</taxon>
        <taxon>Pseudomonadota</taxon>
        <taxon>Gammaproteobacteria</taxon>
        <taxon>Oceanospirillales</taxon>
        <taxon>Endozoicomonadaceae</taxon>
        <taxon>Parendozoicomonas</taxon>
    </lineage>
</organism>
<keyword evidence="1" id="KW-0812">Transmembrane</keyword>
<evidence type="ECO:0000313" key="3">
    <source>
        <dbReference type="Proteomes" id="UP001203338"/>
    </source>
</evidence>
<comment type="caution">
    <text evidence="2">The sequence shown here is derived from an EMBL/GenBank/DDBJ whole genome shotgun (WGS) entry which is preliminary data.</text>
</comment>
<keyword evidence="1" id="KW-0472">Membrane</keyword>
<feature type="transmembrane region" description="Helical" evidence="1">
    <location>
        <begin position="52"/>
        <end position="70"/>
    </location>
</feature>